<dbReference type="Proteomes" id="UP000245720">
    <property type="component" value="Unassembled WGS sequence"/>
</dbReference>
<dbReference type="InterPro" id="IPR025668">
    <property type="entry name" value="Tnp_DDE_dom"/>
</dbReference>
<feature type="domain" description="Transposase DDE" evidence="3">
    <location>
        <begin position="323"/>
        <end position="443"/>
    </location>
</feature>
<reference evidence="4 5" key="1">
    <citation type="submission" date="2018-05" db="EMBL/GenBank/DDBJ databases">
        <title>The Hungate 1000. A catalogue of reference genomes from the rumen microbiome.</title>
        <authorList>
            <person name="Kelly W."/>
        </authorList>
    </citation>
    <scope>NUCLEOTIDE SEQUENCE [LARGE SCALE GENOMIC DNA]</scope>
    <source>
        <strain evidence="4 5">SAb67</strain>
    </source>
</reference>
<proteinExistence type="predicted"/>
<sequence>MLKRAESKQMKMSFVTLEELMPQEHFLRDLDRLVDFDFIYDKVADLYSNTGRPSIDPVVMIKMLLIGYIYGIDSERKLEQEITVNIAYRWFLGIDFDERVPDHSTISQLRRRKFDGTTIFRDVFDEIVRKCFEAGLIDGKLLLTDSTHIRANARNDLREVIEVPDTPSEYIQKLDREAYELGLIKEPVEYDTTKTKEITKSVTDPECGLMKRPGKPTGFHYLNHQTCDSKHGMITDVFVTAGNIKDSVPHVKRIEYQIEKFGFNPDAICADGGYDSREVYEAMIKKDIAAYIPQREKPTPNCNYTEEYSPNNFIYDTDNDCYLCPAGRILKYSSYCKGKGVKRYAAKKSECQNCPHKEKCIGKSKIGRRIERHLHEEAKEKQMQHAGTPEYYEAMRLRKIWCEGNFSHQKERHNLRRTRKRGIERVTEQCLLSACALNLKRLVEILFLLQYSAIIPVRKLFGLFLLQKYQFVNSTDSPPHRHDGIFHPTIPNSHFGNSLPR</sequence>
<dbReference type="Pfam" id="PF13751">
    <property type="entry name" value="DDE_Tnp_1_6"/>
    <property type="match status" value="1"/>
</dbReference>
<name>A0A315XSG4_RUMFL</name>
<evidence type="ECO:0000313" key="4">
    <source>
        <dbReference type="EMBL" id="PWJ09621.1"/>
    </source>
</evidence>
<dbReference type="AlphaFoldDB" id="A0A315XSG4"/>
<dbReference type="EMBL" id="QGDI01000024">
    <property type="protein sequence ID" value="PWJ09621.1"/>
    <property type="molecule type" value="Genomic_DNA"/>
</dbReference>
<feature type="region of interest" description="Disordered" evidence="1">
    <location>
        <begin position="482"/>
        <end position="501"/>
    </location>
</feature>
<dbReference type="PANTHER" id="PTHR33408">
    <property type="entry name" value="TRANSPOSASE"/>
    <property type="match status" value="1"/>
</dbReference>
<evidence type="ECO:0000259" key="3">
    <source>
        <dbReference type="Pfam" id="PF13751"/>
    </source>
</evidence>
<organism evidence="4 5">
    <name type="scientific">Ruminococcus flavefaciens</name>
    <dbReference type="NCBI Taxonomy" id="1265"/>
    <lineage>
        <taxon>Bacteria</taxon>
        <taxon>Bacillati</taxon>
        <taxon>Bacillota</taxon>
        <taxon>Clostridia</taxon>
        <taxon>Eubacteriales</taxon>
        <taxon>Oscillospiraceae</taxon>
        <taxon>Ruminococcus</taxon>
    </lineage>
</organism>
<dbReference type="PANTHER" id="PTHR33408:SF4">
    <property type="entry name" value="TRANSPOSASE DDE DOMAIN-CONTAINING PROTEIN"/>
    <property type="match status" value="1"/>
</dbReference>
<feature type="domain" description="Transposase InsH N-terminal" evidence="2">
    <location>
        <begin position="16"/>
        <end position="112"/>
    </location>
</feature>
<dbReference type="RefSeq" id="WP_109728190.1">
    <property type="nucleotide sequence ID" value="NZ_QGDI01000024.1"/>
</dbReference>
<dbReference type="OrthoDB" id="9789070at2"/>
<feature type="compositionally biased region" description="Polar residues" evidence="1">
    <location>
        <begin position="490"/>
        <end position="501"/>
    </location>
</feature>
<gene>
    <name evidence="4" type="ORF">IE37_03467</name>
</gene>
<evidence type="ECO:0000313" key="5">
    <source>
        <dbReference type="Proteomes" id="UP000245720"/>
    </source>
</evidence>
<protein>
    <submittedName>
        <fullName evidence="4">Transposase</fullName>
    </submittedName>
</protein>
<accession>A0A315XSG4</accession>
<dbReference type="InterPro" id="IPR008490">
    <property type="entry name" value="Transposase_InsH_N"/>
</dbReference>
<evidence type="ECO:0000256" key="1">
    <source>
        <dbReference type="SAM" id="MobiDB-lite"/>
    </source>
</evidence>
<comment type="caution">
    <text evidence="4">The sequence shown here is derived from an EMBL/GenBank/DDBJ whole genome shotgun (WGS) entry which is preliminary data.</text>
</comment>
<evidence type="ECO:0000259" key="2">
    <source>
        <dbReference type="Pfam" id="PF05598"/>
    </source>
</evidence>
<dbReference type="Pfam" id="PF05598">
    <property type="entry name" value="DUF772"/>
    <property type="match status" value="1"/>
</dbReference>